<gene>
    <name evidence="1" type="ORF">CesoFtcFv8_025571</name>
</gene>
<dbReference type="Proteomes" id="UP001335648">
    <property type="component" value="Unassembled WGS sequence"/>
</dbReference>
<dbReference type="EMBL" id="JAULUE010002066">
    <property type="protein sequence ID" value="KAK5878134.1"/>
    <property type="molecule type" value="Genomic_DNA"/>
</dbReference>
<keyword evidence="2" id="KW-1185">Reference proteome</keyword>
<reference evidence="1 2" key="1">
    <citation type="journal article" date="2023" name="Mol. Biol. Evol.">
        <title>Genomics of Secondarily Temperate Adaptation in the Only Non-Antarctic Icefish.</title>
        <authorList>
            <person name="Rivera-Colon A.G."/>
            <person name="Rayamajhi N."/>
            <person name="Minhas B.F."/>
            <person name="Madrigal G."/>
            <person name="Bilyk K.T."/>
            <person name="Yoon V."/>
            <person name="Hune M."/>
            <person name="Gregory S."/>
            <person name="Cheng C.H.C."/>
            <person name="Catchen J.M."/>
        </authorList>
    </citation>
    <scope>NUCLEOTIDE SEQUENCE [LARGE SCALE GENOMIC DNA]</scope>
    <source>
        <strain evidence="1">JC2023a</strain>
    </source>
</reference>
<evidence type="ECO:0000313" key="1">
    <source>
        <dbReference type="EMBL" id="KAK5878134.1"/>
    </source>
</evidence>
<protein>
    <submittedName>
        <fullName evidence="1">Uncharacterized protein</fullName>
    </submittedName>
</protein>
<sequence length="105" mass="12248">MDGWLHQHVILWLKGNHISRRRSVWLERLPFIYPDKETAVCSPQLITEWITWMSYLHQIRPQELIMLKLKRLRLTMVQIRLTTQAFVTKAGSGSFEGSTSPLSSG</sequence>
<name>A0AAN8GFA0_9TELE</name>
<proteinExistence type="predicted"/>
<accession>A0AAN8GFA0</accession>
<organism evidence="1 2">
    <name type="scientific">Champsocephalus esox</name>
    <name type="common">pike icefish</name>
    <dbReference type="NCBI Taxonomy" id="159716"/>
    <lineage>
        <taxon>Eukaryota</taxon>
        <taxon>Metazoa</taxon>
        <taxon>Chordata</taxon>
        <taxon>Craniata</taxon>
        <taxon>Vertebrata</taxon>
        <taxon>Euteleostomi</taxon>
        <taxon>Actinopterygii</taxon>
        <taxon>Neopterygii</taxon>
        <taxon>Teleostei</taxon>
        <taxon>Neoteleostei</taxon>
        <taxon>Acanthomorphata</taxon>
        <taxon>Eupercaria</taxon>
        <taxon>Perciformes</taxon>
        <taxon>Notothenioidei</taxon>
        <taxon>Channichthyidae</taxon>
        <taxon>Champsocephalus</taxon>
    </lineage>
</organism>
<comment type="caution">
    <text evidence="1">The sequence shown here is derived from an EMBL/GenBank/DDBJ whole genome shotgun (WGS) entry which is preliminary data.</text>
</comment>
<dbReference type="AlphaFoldDB" id="A0AAN8GFA0"/>
<evidence type="ECO:0000313" key="2">
    <source>
        <dbReference type="Proteomes" id="UP001335648"/>
    </source>
</evidence>